<sequence length="83" mass="9429">MMEGLVALFVAPLVLFVIFVAPIWVILHYRSKNKINAGLNDEEAANIRELAQRAQSMQERIRTLEAILDEGHAGWRRQEGGQQ</sequence>
<gene>
    <name evidence="3" type="ORF">CWE09_03415</name>
</gene>
<dbReference type="NCBIfam" id="NF006993">
    <property type="entry name" value="PRK09458.1"/>
    <property type="match status" value="1"/>
</dbReference>
<dbReference type="GO" id="GO:0006355">
    <property type="term" value="P:regulation of DNA-templated transcription"/>
    <property type="evidence" value="ECO:0007669"/>
    <property type="project" value="InterPro"/>
</dbReference>
<evidence type="ECO:0000313" key="4">
    <source>
        <dbReference type="Proteomes" id="UP000288293"/>
    </source>
</evidence>
<protein>
    <submittedName>
        <fullName evidence="3">Envelope stress response membrane protein PspB</fullName>
    </submittedName>
</protein>
<dbReference type="NCBIfam" id="TIGR02976">
    <property type="entry name" value="phageshock_pspB"/>
    <property type="match status" value="1"/>
</dbReference>
<evidence type="ECO:0000256" key="1">
    <source>
        <dbReference type="SAM" id="Coils"/>
    </source>
</evidence>
<dbReference type="Pfam" id="PF06667">
    <property type="entry name" value="PspB"/>
    <property type="match status" value="1"/>
</dbReference>
<dbReference type="GO" id="GO:0009271">
    <property type="term" value="P:phage shock"/>
    <property type="evidence" value="ECO:0007669"/>
    <property type="project" value="InterPro"/>
</dbReference>
<keyword evidence="2" id="KW-0472">Membrane</keyword>
<comment type="caution">
    <text evidence="3">The sequence shown here is derived from an EMBL/GenBank/DDBJ whole genome shotgun (WGS) entry which is preliminary data.</text>
</comment>
<accession>A0A432WAN8</accession>
<dbReference type="OrthoDB" id="6198106at2"/>
<feature type="coiled-coil region" evidence="1">
    <location>
        <begin position="40"/>
        <end position="67"/>
    </location>
</feature>
<reference evidence="3 4" key="1">
    <citation type="journal article" date="2011" name="Front. Microbiol.">
        <title>Genomic signatures of strain selection and enhancement in Bacillus atrophaeus var. globigii, a historical biowarfare simulant.</title>
        <authorList>
            <person name="Gibbons H.S."/>
            <person name="Broomall S.M."/>
            <person name="McNew L.A."/>
            <person name="Daligault H."/>
            <person name="Chapman C."/>
            <person name="Bruce D."/>
            <person name="Karavis M."/>
            <person name="Krepps M."/>
            <person name="McGregor P.A."/>
            <person name="Hong C."/>
            <person name="Park K.H."/>
            <person name="Akmal A."/>
            <person name="Feldman A."/>
            <person name="Lin J.S."/>
            <person name="Chang W.E."/>
            <person name="Higgs B.W."/>
            <person name="Demirev P."/>
            <person name="Lindquist J."/>
            <person name="Liem A."/>
            <person name="Fochler E."/>
            <person name="Read T.D."/>
            <person name="Tapia R."/>
            <person name="Johnson S."/>
            <person name="Bishop-Lilly K.A."/>
            <person name="Detter C."/>
            <person name="Han C."/>
            <person name="Sozhamannan S."/>
            <person name="Rosenzweig C.N."/>
            <person name="Skowronski E.W."/>
        </authorList>
    </citation>
    <scope>NUCLEOTIDE SEQUENCE [LARGE SCALE GENOMIC DNA]</scope>
    <source>
        <strain evidence="3 4">MLST1</strain>
    </source>
</reference>
<feature type="transmembrane region" description="Helical" evidence="2">
    <location>
        <begin position="6"/>
        <end position="27"/>
    </location>
</feature>
<dbReference type="EMBL" id="PIPL01000001">
    <property type="protein sequence ID" value="RUO27095.1"/>
    <property type="molecule type" value="Genomic_DNA"/>
</dbReference>
<dbReference type="RefSeq" id="WP_126803900.1">
    <property type="nucleotide sequence ID" value="NZ_PIPL01000001.1"/>
</dbReference>
<evidence type="ECO:0000313" key="3">
    <source>
        <dbReference type="EMBL" id="RUO27095.1"/>
    </source>
</evidence>
<dbReference type="AlphaFoldDB" id="A0A432WAN8"/>
<keyword evidence="4" id="KW-1185">Reference proteome</keyword>
<keyword evidence="2" id="KW-1133">Transmembrane helix</keyword>
<organism evidence="3 4">
    <name type="scientific">Aliidiomarina minuta</name>
    <dbReference type="NCBI Taxonomy" id="880057"/>
    <lineage>
        <taxon>Bacteria</taxon>
        <taxon>Pseudomonadati</taxon>
        <taxon>Pseudomonadota</taxon>
        <taxon>Gammaproteobacteria</taxon>
        <taxon>Alteromonadales</taxon>
        <taxon>Idiomarinaceae</taxon>
        <taxon>Aliidiomarina</taxon>
    </lineage>
</organism>
<name>A0A432WAN8_9GAMM</name>
<dbReference type="InterPro" id="IPR009554">
    <property type="entry name" value="Phageshock_PspB"/>
</dbReference>
<evidence type="ECO:0000256" key="2">
    <source>
        <dbReference type="SAM" id="Phobius"/>
    </source>
</evidence>
<proteinExistence type="predicted"/>
<keyword evidence="2" id="KW-0812">Transmembrane</keyword>
<keyword evidence="1" id="KW-0175">Coiled coil</keyword>
<dbReference type="Proteomes" id="UP000288293">
    <property type="component" value="Unassembled WGS sequence"/>
</dbReference>